<accession>A0AAX4JGG8</accession>
<dbReference type="EMBL" id="CP142736">
    <property type="protein sequence ID" value="WUR04918.1"/>
    <property type="molecule type" value="Genomic_DNA"/>
</dbReference>
<protein>
    <submittedName>
        <fullName evidence="3">Uncharacterized protein</fullName>
    </submittedName>
</protein>
<dbReference type="Proteomes" id="UP001334084">
    <property type="component" value="Chromosome 11"/>
</dbReference>
<keyword evidence="4" id="KW-1185">Reference proteome</keyword>
<dbReference type="AlphaFoldDB" id="A0AAX4JGG8"/>
<dbReference type="KEGG" id="vnx:VNE69_11085"/>
<proteinExistence type="predicted"/>
<evidence type="ECO:0000256" key="2">
    <source>
        <dbReference type="SAM" id="MobiDB-lite"/>
    </source>
</evidence>
<evidence type="ECO:0000256" key="1">
    <source>
        <dbReference type="SAM" id="Coils"/>
    </source>
</evidence>
<organism evidence="3 4">
    <name type="scientific">Vairimorpha necatrix</name>
    <dbReference type="NCBI Taxonomy" id="6039"/>
    <lineage>
        <taxon>Eukaryota</taxon>
        <taxon>Fungi</taxon>
        <taxon>Fungi incertae sedis</taxon>
        <taxon>Microsporidia</taxon>
        <taxon>Nosematidae</taxon>
        <taxon>Vairimorpha</taxon>
    </lineage>
</organism>
<evidence type="ECO:0000313" key="4">
    <source>
        <dbReference type="Proteomes" id="UP001334084"/>
    </source>
</evidence>
<name>A0AAX4JGG8_9MICR</name>
<dbReference type="RefSeq" id="XP_065331063.1">
    <property type="nucleotide sequence ID" value="XM_065474992.1"/>
</dbReference>
<gene>
    <name evidence="3" type="ORF">VNE69_11085</name>
</gene>
<evidence type="ECO:0000313" key="3">
    <source>
        <dbReference type="EMBL" id="WUR04918.1"/>
    </source>
</evidence>
<feature type="region of interest" description="Disordered" evidence="2">
    <location>
        <begin position="171"/>
        <end position="194"/>
    </location>
</feature>
<sequence>MRNQLNTQIDALKASNERLEQRIDMILTAKKESEKEKFGVFAKAQDKEQIKVTGKRIPSSNTINVFLRKVTAAVKGNRKLLKKNILLTEKTENDWTIILKNCDMKPKVSKKADASKTADANRFAPFLEGIKKNFNCDTKQLKVPASSSKTCKKILKDDLLLSSIKGWAKSKSMTERKSKMKKTSLPKAPSSHITRKKPTNWIDKLSREELLDLAINGKRLKDCKYKIVTWAKLMGIEEENIPLVKDIEGEGRIFLIRDEFCFQAAEALENASENVRVLVAENEVGNYISRNRSALTKIFSDLRQKWRKYVPVDKAVKVIKNGLSDKPTVSHEEFFLSELNFEHLGKDRKVDSKHHNEHIQKGLCLVKTMANHINGEELRQQLDGVSTGLSDSLIYTRKHRRKDANFTFCVVRRSRKKEISEAMDILGLEILKEIPTRDRGQES</sequence>
<dbReference type="GeneID" id="90542759"/>
<feature type="coiled-coil region" evidence="1">
    <location>
        <begin position="2"/>
        <end position="36"/>
    </location>
</feature>
<reference evidence="3" key="1">
    <citation type="journal article" date="2024" name="BMC Genomics">
        <title>Functional annotation of a divergent genome using sequence and structure-based similarity.</title>
        <authorList>
            <person name="Svedberg D."/>
            <person name="Winiger R.R."/>
            <person name="Berg A."/>
            <person name="Sharma H."/>
            <person name="Tellgren-Roth C."/>
            <person name="Debrunner-Vossbrinck B.A."/>
            <person name="Vossbrinck C.R."/>
            <person name="Barandun J."/>
        </authorList>
    </citation>
    <scope>NUCLEOTIDE SEQUENCE</scope>
    <source>
        <strain evidence="3">Illinois isolate</strain>
    </source>
</reference>
<keyword evidence="1" id="KW-0175">Coiled coil</keyword>